<sequence length="186" mass="20260">MRFFTAWLGNPLSVAAIAPSSKALAQLITRDIDAQTGPVLELGPGTGVFTQALLDRGVAERDLTLVEYDDGFARLLKRRFPQANILSIDAAELAEHRSPSELFGAAVCGLGLLNMKRAKVEAILRAAFMRMHGGAPLYLFTYGRNCPVPDAVLERLDLDAVRVATIRRNIPPASVYRIVSRQAKAD</sequence>
<keyword evidence="4" id="KW-0694">RNA-binding</keyword>
<dbReference type="Proteomes" id="UP000185161">
    <property type="component" value="Chromosome"/>
</dbReference>
<evidence type="ECO:0000313" key="6">
    <source>
        <dbReference type="Proteomes" id="UP000185161"/>
    </source>
</evidence>
<keyword evidence="3" id="KW-0949">S-adenosyl-L-methionine</keyword>
<dbReference type="GO" id="GO:0003723">
    <property type="term" value="F:RNA binding"/>
    <property type="evidence" value="ECO:0007669"/>
    <property type="project" value="UniProtKB-KW"/>
</dbReference>
<organism evidence="5 6">
    <name type="scientific">Sphingomonas koreensis</name>
    <dbReference type="NCBI Taxonomy" id="93064"/>
    <lineage>
        <taxon>Bacteria</taxon>
        <taxon>Pseudomonadati</taxon>
        <taxon>Pseudomonadota</taxon>
        <taxon>Alphaproteobacteria</taxon>
        <taxon>Sphingomonadales</taxon>
        <taxon>Sphingomonadaceae</taxon>
        <taxon>Sphingomonas</taxon>
    </lineage>
</organism>
<evidence type="ECO:0008006" key="7">
    <source>
        <dbReference type="Google" id="ProtNLM"/>
    </source>
</evidence>
<evidence type="ECO:0000256" key="1">
    <source>
        <dbReference type="ARBA" id="ARBA00022603"/>
    </source>
</evidence>
<evidence type="ECO:0000256" key="4">
    <source>
        <dbReference type="ARBA" id="ARBA00022884"/>
    </source>
</evidence>
<evidence type="ECO:0000313" key="5">
    <source>
        <dbReference type="EMBL" id="APR54964.1"/>
    </source>
</evidence>
<evidence type="ECO:0000256" key="3">
    <source>
        <dbReference type="ARBA" id="ARBA00022691"/>
    </source>
</evidence>
<gene>
    <name evidence="5" type="ORF">BRX40_10540</name>
</gene>
<dbReference type="STRING" id="93064.BRX40_10540"/>
<dbReference type="KEGG" id="skr:BRX40_10540"/>
<dbReference type="InterPro" id="IPR020596">
    <property type="entry name" value="rRNA_Ade_Mease_Trfase_CS"/>
</dbReference>
<keyword evidence="1" id="KW-0489">Methyltransferase</keyword>
<dbReference type="Gene3D" id="3.40.50.150">
    <property type="entry name" value="Vaccinia Virus protein VP39"/>
    <property type="match status" value="1"/>
</dbReference>
<dbReference type="SUPFAM" id="SSF53335">
    <property type="entry name" value="S-adenosyl-L-methionine-dependent methyltransferases"/>
    <property type="match status" value="1"/>
</dbReference>
<dbReference type="InterPro" id="IPR001737">
    <property type="entry name" value="KsgA/Erm"/>
</dbReference>
<dbReference type="AlphaFoldDB" id="A0A1L6JGB4"/>
<dbReference type="GO" id="GO:0000179">
    <property type="term" value="F:rRNA (adenine-N6,N6-)-dimethyltransferase activity"/>
    <property type="evidence" value="ECO:0007669"/>
    <property type="project" value="InterPro"/>
</dbReference>
<proteinExistence type="predicted"/>
<dbReference type="Pfam" id="PF00398">
    <property type="entry name" value="RrnaAD"/>
    <property type="match status" value="1"/>
</dbReference>
<reference evidence="6" key="1">
    <citation type="submission" date="2016-12" db="EMBL/GenBank/DDBJ databases">
        <title>Whole genome sequencing of Sphingomonas sp. ABOJV.</title>
        <authorList>
            <person name="Conlan S."/>
            <person name="Thomas P.J."/>
            <person name="Mullikin J."/>
            <person name="Palmore T.N."/>
            <person name="Frank K.M."/>
            <person name="Segre J.A."/>
        </authorList>
    </citation>
    <scope>NUCLEOTIDE SEQUENCE [LARGE SCALE GENOMIC DNA]</scope>
    <source>
        <strain evidence="6">ABOJV</strain>
    </source>
</reference>
<accession>A0A1L6JGB4</accession>
<name>A0A1L6JGB4_9SPHN</name>
<keyword evidence="6" id="KW-1185">Reference proteome</keyword>
<protein>
    <recommendedName>
        <fullName evidence="7">Methyltransferase domain-containing protein</fullName>
    </recommendedName>
</protein>
<dbReference type="InterPro" id="IPR029063">
    <property type="entry name" value="SAM-dependent_MTases_sf"/>
</dbReference>
<dbReference type="EMBL" id="CP018820">
    <property type="protein sequence ID" value="APR54964.1"/>
    <property type="molecule type" value="Genomic_DNA"/>
</dbReference>
<keyword evidence="2" id="KW-0808">Transferase</keyword>
<evidence type="ECO:0000256" key="2">
    <source>
        <dbReference type="ARBA" id="ARBA00022679"/>
    </source>
</evidence>
<dbReference type="PROSITE" id="PS01131">
    <property type="entry name" value="RRNA_A_DIMETH"/>
    <property type="match status" value="1"/>
</dbReference>